<evidence type="ECO:0000313" key="1">
    <source>
        <dbReference type="EMBL" id="KPV48453.1"/>
    </source>
</evidence>
<dbReference type="Proteomes" id="UP000050509">
    <property type="component" value="Unassembled WGS sequence"/>
</dbReference>
<dbReference type="AlphaFoldDB" id="A0A0N8PQY9"/>
<name>A0A0N8PQY9_9CHLR</name>
<comment type="caution">
    <text evidence="1">The sequence shown here is derived from an EMBL/GenBank/DDBJ whole genome shotgun (WGS) entry which is preliminary data.</text>
</comment>
<proteinExistence type="predicted"/>
<reference evidence="1 2" key="1">
    <citation type="submission" date="2015-09" db="EMBL/GenBank/DDBJ databases">
        <title>Draft genome sequence of Kouleothrix aurantiaca JCM 19913.</title>
        <authorList>
            <person name="Hemp J."/>
        </authorList>
    </citation>
    <scope>NUCLEOTIDE SEQUENCE [LARGE SCALE GENOMIC DNA]</scope>
    <source>
        <strain evidence="1 2">COM-B</strain>
    </source>
</reference>
<keyword evidence="2" id="KW-1185">Reference proteome</keyword>
<accession>A0A0N8PQY9</accession>
<organism evidence="1 2">
    <name type="scientific">Kouleothrix aurantiaca</name>
    <dbReference type="NCBI Taxonomy" id="186479"/>
    <lineage>
        <taxon>Bacteria</taxon>
        <taxon>Bacillati</taxon>
        <taxon>Chloroflexota</taxon>
        <taxon>Chloroflexia</taxon>
        <taxon>Chloroflexales</taxon>
        <taxon>Roseiflexineae</taxon>
        <taxon>Roseiflexaceae</taxon>
        <taxon>Kouleothrix</taxon>
    </lineage>
</organism>
<evidence type="ECO:0000313" key="2">
    <source>
        <dbReference type="Proteomes" id="UP000050509"/>
    </source>
</evidence>
<gene>
    <name evidence="1" type="ORF">SE17_37995</name>
</gene>
<protein>
    <submittedName>
        <fullName evidence="1">Uncharacterized protein</fullName>
    </submittedName>
</protein>
<sequence length="73" mass="8048">MIFAGKQAATLHAVRLVDIHGTRFYDIEYAHDDAPGALRSARIGTESAYENPQAGDRVEVSYLMNVVTAIARR</sequence>
<dbReference type="EMBL" id="LJCR01002642">
    <property type="protein sequence ID" value="KPV48453.1"/>
    <property type="molecule type" value="Genomic_DNA"/>
</dbReference>